<keyword evidence="1" id="KW-1133">Transmembrane helix</keyword>
<evidence type="ECO:0000256" key="2">
    <source>
        <dbReference type="SAM" id="SignalP"/>
    </source>
</evidence>
<dbReference type="Proteomes" id="UP000252558">
    <property type="component" value="Unassembled WGS sequence"/>
</dbReference>
<evidence type="ECO:0000256" key="1">
    <source>
        <dbReference type="SAM" id="Phobius"/>
    </source>
</evidence>
<dbReference type="PANTHER" id="PTHR40940">
    <property type="entry name" value="PROTEIN BATD-RELATED"/>
    <property type="match status" value="1"/>
</dbReference>
<evidence type="ECO:0000313" key="4">
    <source>
        <dbReference type="Proteomes" id="UP000252558"/>
    </source>
</evidence>
<keyword evidence="1" id="KW-0812">Transmembrane</keyword>
<keyword evidence="1" id="KW-0472">Membrane</keyword>
<keyword evidence="2" id="KW-0732">Signal</keyword>
<evidence type="ECO:0000313" key="3">
    <source>
        <dbReference type="EMBL" id="RCU48898.1"/>
    </source>
</evidence>
<keyword evidence="4" id="KW-1185">Reference proteome</keyword>
<gene>
    <name evidence="3" type="ORF">DU002_14050</name>
</gene>
<dbReference type="Pfam" id="PF13584">
    <property type="entry name" value="BatD"/>
    <property type="match status" value="1"/>
</dbReference>
<name>A0A368NEI5_9GAMM</name>
<proteinExistence type="predicted"/>
<accession>A0A368NEI5</accession>
<dbReference type="EMBL" id="QPID01000008">
    <property type="protein sequence ID" value="RCU48898.1"/>
    <property type="molecule type" value="Genomic_DNA"/>
</dbReference>
<comment type="caution">
    <text evidence="3">The sequence shown here is derived from an EMBL/GenBank/DDBJ whole genome shotgun (WGS) entry which is preliminary data.</text>
</comment>
<organism evidence="3 4">
    <name type="scientific">Corallincola holothuriorum</name>
    <dbReference type="NCBI Taxonomy" id="2282215"/>
    <lineage>
        <taxon>Bacteria</taxon>
        <taxon>Pseudomonadati</taxon>
        <taxon>Pseudomonadota</taxon>
        <taxon>Gammaproteobacteria</taxon>
        <taxon>Alteromonadales</taxon>
        <taxon>Psychromonadaceae</taxon>
        <taxon>Corallincola</taxon>
    </lineage>
</organism>
<feature type="chain" id="PRO_5016935138" evidence="2">
    <location>
        <begin position="24"/>
        <end position="544"/>
    </location>
</feature>
<sequence length="544" mass="60176">MVAHMQRFFALLILLLWANQSLASMQIDSSVAPNPVFVEERFVLTISVDANADKLELDRDALLRQGLVVGATNVSRNYQIINGDSRRQTTWRTEIYARKAGTYTLPAASVDGVKGKPVTIDVRPIPKQTGPARDLFIDAELSSTTAYLGQQISYSVKLYLGEELRNGSLADPQMADAAIRNIGSDTKTTEIVDGRRYQVIQRNFAVVPEQAGSYEIIGANVKGQLVKQNSRGQLYGLPVNESAPTLTLQVKAAPENYSGHWLPSELVTLHDEWQPQNSQLTVGEPITRTITLSAIGIEDKQLPNLQIQYPATVKVYPDKAINDTYVQEDRLIAQRVESVALIPTQAGELTFPALSVSWWDTAQNRQRTAELPARTFTVIAAEGQVPLAENTRQASPAQVEQDSTWFWPFILMSILWLVTLTAAIYSYLKRSKSTPQAQIQPASAKNLSFAELEKVCTTAQPAAIQQGLQRWCLSQGWRSRRQWLASVSATNAIQIENQLTSLDKAVNQQAETWPAEPLLAAIKSSYMQTVPANETSLPPLYPTA</sequence>
<feature type="transmembrane region" description="Helical" evidence="1">
    <location>
        <begin position="405"/>
        <end position="428"/>
    </location>
</feature>
<protein>
    <submittedName>
        <fullName evidence="3">Protein BatD</fullName>
    </submittedName>
</protein>
<feature type="signal peptide" evidence="2">
    <location>
        <begin position="1"/>
        <end position="23"/>
    </location>
</feature>
<dbReference type="InterPro" id="IPR025738">
    <property type="entry name" value="BatD"/>
</dbReference>
<dbReference type="PANTHER" id="PTHR40940:SF1">
    <property type="entry name" value="PROTEIN BATD"/>
    <property type="match status" value="1"/>
</dbReference>
<reference evidence="3 4" key="1">
    <citation type="submission" date="2018-07" db="EMBL/GenBank/DDBJ databases">
        <title>Corallincola holothuriorum sp. nov., a new facultative anaerobe isolated from sea cucumber Apostichopus japonicus.</title>
        <authorList>
            <person name="Xia H."/>
        </authorList>
    </citation>
    <scope>NUCLEOTIDE SEQUENCE [LARGE SCALE GENOMIC DNA]</scope>
    <source>
        <strain evidence="3 4">C4</strain>
    </source>
</reference>
<dbReference type="AlphaFoldDB" id="A0A368NEI5"/>